<dbReference type="InterPro" id="IPR010415">
    <property type="entry name" value="LpxI_C"/>
</dbReference>
<dbReference type="Proteomes" id="UP000193963">
    <property type="component" value="Unassembled WGS sequence"/>
</dbReference>
<feature type="region of interest" description="Disordered" evidence="1">
    <location>
        <begin position="1"/>
        <end position="20"/>
    </location>
</feature>
<protein>
    <recommendedName>
        <fullName evidence="6">UDP-2,3-diacylglucosamine pyrophosphatase LpxI</fullName>
    </recommendedName>
</protein>
<proteinExistence type="predicted"/>
<dbReference type="Pfam" id="PF06230">
    <property type="entry name" value="LpxI_C"/>
    <property type="match status" value="1"/>
</dbReference>
<evidence type="ECO:0000259" key="2">
    <source>
        <dbReference type="Pfam" id="PF06230"/>
    </source>
</evidence>
<dbReference type="Gene3D" id="3.40.140.80">
    <property type="match status" value="1"/>
</dbReference>
<dbReference type="Gene3D" id="3.40.50.20">
    <property type="match status" value="1"/>
</dbReference>
<keyword evidence="5" id="KW-1185">Reference proteome</keyword>
<dbReference type="InterPro" id="IPR041255">
    <property type="entry name" value="LpxI_N"/>
</dbReference>
<evidence type="ECO:0008006" key="6">
    <source>
        <dbReference type="Google" id="ProtNLM"/>
    </source>
</evidence>
<accession>A0A1X6Z979</accession>
<feature type="compositionally biased region" description="Low complexity" evidence="1">
    <location>
        <begin position="10"/>
        <end position="20"/>
    </location>
</feature>
<gene>
    <name evidence="4" type="ORF">PSM7751_02001</name>
</gene>
<dbReference type="PANTHER" id="PTHR39962">
    <property type="entry name" value="BLL4848 PROTEIN"/>
    <property type="match status" value="1"/>
</dbReference>
<name>A0A1X6Z979_9RHOB</name>
<reference evidence="4 5" key="1">
    <citation type="submission" date="2017-03" db="EMBL/GenBank/DDBJ databases">
        <authorList>
            <person name="Afonso C.L."/>
            <person name="Miller P.J."/>
            <person name="Scott M.A."/>
            <person name="Spackman E."/>
            <person name="Goraichik I."/>
            <person name="Dimitrov K.M."/>
            <person name="Suarez D.L."/>
            <person name="Swayne D.E."/>
        </authorList>
    </citation>
    <scope>NUCLEOTIDE SEQUENCE [LARGE SCALE GENOMIC DNA]</scope>
    <source>
        <strain evidence="4 5">CECT 7751</strain>
    </source>
</reference>
<dbReference type="PANTHER" id="PTHR39962:SF1">
    <property type="entry name" value="LPXI FAMILY PROTEIN"/>
    <property type="match status" value="1"/>
</dbReference>
<dbReference type="InterPro" id="IPR053174">
    <property type="entry name" value="LpxI"/>
</dbReference>
<dbReference type="EMBL" id="FWFN01000004">
    <property type="protein sequence ID" value="SLN44030.1"/>
    <property type="molecule type" value="Genomic_DNA"/>
</dbReference>
<dbReference type="AlphaFoldDB" id="A0A1X6Z979"/>
<evidence type="ECO:0000259" key="3">
    <source>
        <dbReference type="Pfam" id="PF17930"/>
    </source>
</evidence>
<feature type="domain" description="LpxI N-terminal" evidence="3">
    <location>
        <begin position="27"/>
        <end position="152"/>
    </location>
</feature>
<organism evidence="4 5">
    <name type="scientific">Pseudooceanicola marinus</name>
    <dbReference type="NCBI Taxonomy" id="396013"/>
    <lineage>
        <taxon>Bacteria</taxon>
        <taxon>Pseudomonadati</taxon>
        <taxon>Pseudomonadota</taxon>
        <taxon>Alphaproteobacteria</taxon>
        <taxon>Rhodobacterales</taxon>
        <taxon>Paracoccaceae</taxon>
        <taxon>Pseudooceanicola</taxon>
    </lineage>
</organism>
<feature type="domain" description="LpxI C-terminal" evidence="2">
    <location>
        <begin position="157"/>
        <end position="289"/>
    </location>
</feature>
<evidence type="ECO:0000313" key="4">
    <source>
        <dbReference type="EMBL" id="SLN44030.1"/>
    </source>
</evidence>
<dbReference type="RefSeq" id="WP_085887998.1">
    <property type="nucleotide sequence ID" value="NZ_FWFN01000004.1"/>
</dbReference>
<evidence type="ECO:0000256" key="1">
    <source>
        <dbReference type="SAM" id="MobiDB-lite"/>
    </source>
</evidence>
<evidence type="ECO:0000313" key="5">
    <source>
        <dbReference type="Proteomes" id="UP000193963"/>
    </source>
</evidence>
<dbReference type="InterPro" id="IPR043167">
    <property type="entry name" value="LpxI_C_sf"/>
</dbReference>
<dbReference type="OrthoDB" id="9789836at2"/>
<sequence length="293" mass="30333">MALFGRRGGARAAPAQDRTAAEAPDGRLAIIAGAGALPVALAEAEPQAFRVSLAGIDCDLPEETLTRYRFEKLGSLFRGLRDAGVTRVVLAGSLARPEFDKTALDAKMLMLAPRLLKAMGQGGDDSLLRLVISIFEEEGFAVQGAHEVLPELIAPTPGLLAGPAPDAQARADATRGAEILAHMAPLDIGQACVVAGGLCLGIETLQGSDALLRYVATTPAHLRRAPGVFVKRPKTGQDLRVDMPAIGPATVEGAHAAGLAAIAIAPGAVLLLDRAALLARAEDLGVTIWVQET</sequence>
<dbReference type="Pfam" id="PF17930">
    <property type="entry name" value="LpxI_N"/>
    <property type="match status" value="1"/>
</dbReference>